<keyword evidence="3" id="KW-1185">Reference proteome</keyword>
<evidence type="ECO:0000313" key="2">
    <source>
        <dbReference type="EMBL" id="OMO90369.1"/>
    </source>
</evidence>
<keyword evidence="1" id="KW-0812">Transmembrane</keyword>
<sequence>MMNLNLPHPSLIKHGLVEIYKAFLRQFILLSLHITGALCFLWYHQEEQLLQTLIHDDQNREFIKERIKSVWQTLCISSGLIALKGFHGIFIMNDRKGSACLQFNHYCNVAIALFTGFSLIISSHAIYCEGIIGLVARTILIFLTMAYLALLRTMQKCCVFVDTLLFSDFIWVGDVLEYPNIITRREVAINGRFEVIDTHLSGIGGVICRDENSGEIVDIPSTLAIEGNSVWMNR</sequence>
<gene>
    <name evidence="2" type="ORF">COLO4_19212</name>
</gene>
<feature type="transmembrane region" description="Helical" evidence="1">
    <location>
        <begin position="103"/>
        <end position="125"/>
    </location>
</feature>
<dbReference type="Proteomes" id="UP000187203">
    <property type="component" value="Unassembled WGS sequence"/>
</dbReference>
<keyword evidence="1" id="KW-0472">Membrane</keyword>
<name>A0A1R3J688_9ROSI</name>
<evidence type="ECO:0000256" key="1">
    <source>
        <dbReference type="SAM" id="Phobius"/>
    </source>
</evidence>
<reference evidence="3" key="1">
    <citation type="submission" date="2013-09" db="EMBL/GenBank/DDBJ databases">
        <title>Corchorus olitorius genome sequencing.</title>
        <authorList>
            <person name="Alam M."/>
            <person name="Haque M.S."/>
            <person name="Islam M.S."/>
            <person name="Emdad E.M."/>
            <person name="Islam M.M."/>
            <person name="Ahmed B."/>
            <person name="Halim A."/>
            <person name="Hossen Q.M.M."/>
            <person name="Hossain M.Z."/>
            <person name="Ahmed R."/>
            <person name="Khan M.M."/>
            <person name="Islam R."/>
            <person name="Rashid M.M."/>
            <person name="Khan S.A."/>
            <person name="Rahman M.S."/>
            <person name="Alam M."/>
            <person name="Yahiya A.S."/>
            <person name="Khan M.S."/>
            <person name="Azam M.S."/>
            <person name="Haque T."/>
            <person name="Lashkar M.Z.H."/>
            <person name="Akhand A.I."/>
            <person name="Morshed G."/>
            <person name="Roy S."/>
            <person name="Uddin K.S."/>
            <person name="Rabeya T."/>
            <person name="Hossain A.S."/>
            <person name="Chowdhury A."/>
            <person name="Snigdha A.R."/>
            <person name="Mortoza M.S."/>
            <person name="Matin S.A."/>
            <person name="Hoque S.M.E."/>
            <person name="Islam M.K."/>
            <person name="Roy D.K."/>
            <person name="Haider R."/>
            <person name="Moosa M.M."/>
            <person name="Elias S.M."/>
            <person name="Hasan A.M."/>
            <person name="Jahan S."/>
            <person name="Shafiuddin M."/>
            <person name="Mahmood N."/>
            <person name="Shommy N.S."/>
        </authorList>
    </citation>
    <scope>NUCLEOTIDE SEQUENCE [LARGE SCALE GENOMIC DNA]</scope>
    <source>
        <strain evidence="3">cv. O-4</strain>
    </source>
</reference>
<dbReference type="AlphaFoldDB" id="A0A1R3J688"/>
<keyword evidence="1" id="KW-1133">Transmembrane helix</keyword>
<dbReference type="EMBL" id="AWUE01016560">
    <property type="protein sequence ID" value="OMO90369.1"/>
    <property type="molecule type" value="Genomic_DNA"/>
</dbReference>
<protein>
    <submittedName>
        <fullName evidence="2">Uncharacterized protein</fullName>
    </submittedName>
</protein>
<feature type="transmembrane region" description="Helical" evidence="1">
    <location>
        <begin position="131"/>
        <end position="150"/>
    </location>
</feature>
<proteinExistence type="predicted"/>
<feature type="transmembrane region" description="Helical" evidence="1">
    <location>
        <begin position="70"/>
        <end position="91"/>
    </location>
</feature>
<organism evidence="2 3">
    <name type="scientific">Corchorus olitorius</name>
    <dbReference type="NCBI Taxonomy" id="93759"/>
    <lineage>
        <taxon>Eukaryota</taxon>
        <taxon>Viridiplantae</taxon>
        <taxon>Streptophyta</taxon>
        <taxon>Embryophyta</taxon>
        <taxon>Tracheophyta</taxon>
        <taxon>Spermatophyta</taxon>
        <taxon>Magnoliopsida</taxon>
        <taxon>eudicotyledons</taxon>
        <taxon>Gunneridae</taxon>
        <taxon>Pentapetalae</taxon>
        <taxon>rosids</taxon>
        <taxon>malvids</taxon>
        <taxon>Malvales</taxon>
        <taxon>Malvaceae</taxon>
        <taxon>Grewioideae</taxon>
        <taxon>Apeibeae</taxon>
        <taxon>Corchorus</taxon>
    </lineage>
</organism>
<feature type="transmembrane region" description="Helical" evidence="1">
    <location>
        <begin position="22"/>
        <end position="43"/>
    </location>
</feature>
<accession>A0A1R3J688</accession>
<evidence type="ECO:0000313" key="3">
    <source>
        <dbReference type="Proteomes" id="UP000187203"/>
    </source>
</evidence>
<comment type="caution">
    <text evidence="2">The sequence shown here is derived from an EMBL/GenBank/DDBJ whole genome shotgun (WGS) entry which is preliminary data.</text>
</comment>